<organism evidence="2 3">
    <name type="scientific">Psychrosphaera ytuae</name>
    <dbReference type="NCBI Taxonomy" id="2820710"/>
    <lineage>
        <taxon>Bacteria</taxon>
        <taxon>Pseudomonadati</taxon>
        <taxon>Pseudomonadota</taxon>
        <taxon>Gammaproteobacteria</taxon>
        <taxon>Alteromonadales</taxon>
        <taxon>Pseudoalteromonadaceae</taxon>
        <taxon>Psychrosphaera</taxon>
    </lineage>
</organism>
<dbReference type="RefSeq" id="WP_208831208.1">
    <property type="nucleotide sequence ID" value="NZ_CP072110.1"/>
</dbReference>
<proteinExistence type="predicted"/>
<evidence type="ECO:0000313" key="3">
    <source>
        <dbReference type="Proteomes" id="UP000682739"/>
    </source>
</evidence>
<reference evidence="2" key="1">
    <citation type="submission" date="2021-03" db="EMBL/GenBank/DDBJ databases">
        <title>Description of Psychrosphaera ytuae sp. nov. isolated from deep sea sediment of South China Sea.</title>
        <authorList>
            <person name="Zhang J."/>
            <person name="Xu X.-D."/>
        </authorList>
    </citation>
    <scope>NUCLEOTIDE SEQUENCE</scope>
    <source>
        <strain evidence="2">MTZ26</strain>
    </source>
</reference>
<dbReference type="KEGG" id="psym:J1N51_10720"/>
<dbReference type="Pfam" id="PF00497">
    <property type="entry name" value="SBP_bac_3"/>
    <property type="match status" value="1"/>
</dbReference>
<sequence length="274" mass="30613">MFSVVGHSKSNLSRLAVTLLLTLTVLFTLMPSPQAVAKPSKKSAAVVDKTIQLSLRSCVDFRPYVINEQGKKQWLGRHTHFLYQVLQTAGIELEEPQRDSFSQCLALMKSGAIDVMPGLLYSDERAAYMDLLAYTPRAPIAVFYLPKHKSKIERARNVVIAYERGYILPTTIAKSFENSEFIDVISLSSGLQLLERERIDGFVAPLITIQDIMAEQGINKDKFTYQMFSQAGDQVHIGLSQKSNRVSADVKARILEAIQTLKDNGTMASILEQK</sequence>
<dbReference type="EMBL" id="CP072110">
    <property type="protein sequence ID" value="QTH63209.1"/>
    <property type="molecule type" value="Genomic_DNA"/>
</dbReference>
<dbReference type="Proteomes" id="UP000682739">
    <property type="component" value="Chromosome"/>
</dbReference>
<dbReference type="Gene3D" id="3.40.190.10">
    <property type="entry name" value="Periplasmic binding protein-like II"/>
    <property type="match status" value="2"/>
</dbReference>
<gene>
    <name evidence="2" type="ORF">J1N51_10720</name>
</gene>
<evidence type="ECO:0000313" key="2">
    <source>
        <dbReference type="EMBL" id="QTH63209.1"/>
    </source>
</evidence>
<evidence type="ECO:0000259" key="1">
    <source>
        <dbReference type="Pfam" id="PF00497"/>
    </source>
</evidence>
<dbReference type="InterPro" id="IPR001638">
    <property type="entry name" value="Solute-binding_3/MltF_N"/>
</dbReference>
<dbReference type="SUPFAM" id="SSF53850">
    <property type="entry name" value="Periplasmic binding protein-like II"/>
    <property type="match status" value="1"/>
</dbReference>
<name>A0A975HJH1_9GAMM</name>
<feature type="domain" description="Solute-binding protein family 3/N-terminal" evidence="1">
    <location>
        <begin position="59"/>
        <end position="272"/>
    </location>
</feature>
<keyword evidence="3" id="KW-1185">Reference proteome</keyword>
<protein>
    <submittedName>
        <fullName evidence="2">Transporter substrate-binding domain-containing protein</fullName>
    </submittedName>
</protein>
<dbReference type="AlphaFoldDB" id="A0A975HJH1"/>
<accession>A0A975HJH1</accession>